<dbReference type="PANTHER" id="PTHR30061:SF50">
    <property type="entry name" value="MALTOSE_MALTODEXTRIN-BINDING PERIPLASMIC PROTEIN"/>
    <property type="match status" value="1"/>
</dbReference>
<sequence>MNKKILTALLVLTVPVSAYADPITINMWRHETGDDEVNANRAAIERFNKSQDRYRVVYESLPKGSYTQAITAAALAGTLPCIFDMDQPTVPNFAWSGYIRPLDTHLDAKLRKTINAGGKGEFKGKLYSVGQFDVALGIFARKSALTRAGIRIPTVSKPWTLEEFNGVLATLKASGDWEYPIEIHNGYDGEWWTYAFSPWLQSFGGDLLNPKDLTQADGYLNGPAAVKFGQWFQGLFTKGYANKKPADDQAFLLGRVPLDYTGSWAYGDFSKKWGSDLLVLPPPNFGKGPKIGAASWQWGISSSCKNPEGAAAYINFMMSPKEVATMSDKTSLIPTTTGAAPLTRDYHSKGKARFYYEFSKRFAVSRPPTPGYPFVTSTFEKTLRAIVQGANVQDTLDDAVDLIERNIKDNKGYGLK</sequence>
<keyword evidence="2" id="KW-0813">Transport</keyword>
<keyword evidence="3 4" id="KW-0732">Signal</keyword>
<evidence type="ECO:0000256" key="1">
    <source>
        <dbReference type="ARBA" id="ARBA00008520"/>
    </source>
</evidence>
<dbReference type="PANTHER" id="PTHR30061">
    <property type="entry name" value="MALTOSE-BINDING PERIPLASMIC PROTEIN"/>
    <property type="match status" value="1"/>
</dbReference>
<dbReference type="InterPro" id="IPR006059">
    <property type="entry name" value="SBP"/>
</dbReference>
<gene>
    <name evidence="5" type="ORF">DC3_47330</name>
</gene>
<evidence type="ECO:0000256" key="3">
    <source>
        <dbReference type="ARBA" id="ARBA00022729"/>
    </source>
</evidence>
<proteinExistence type="inferred from homology"/>
<feature type="signal peptide" evidence="4">
    <location>
        <begin position="1"/>
        <end position="20"/>
    </location>
</feature>
<keyword evidence="6" id="KW-1185">Reference proteome</keyword>
<dbReference type="Pfam" id="PF13416">
    <property type="entry name" value="SBP_bac_8"/>
    <property type="match status" value="1"/>
</dbReference>
<dbReference type="Gene3D" id="3.40.190.10">
    <property type="entry name" value="Periplasmic binding protein-like II"/>
    <property type="match status" value="1"/>
</dbReference>
<organism evidence="5 6">
    <name type="scientific">Deinococcus cellulosilyticus (strain DSM 18568 / NBRC 106333 / KACC 11606 / 5516J-15)</name>
    <dbReference type="NCBI Taxonomy" id="1223518"/>
    <lineage>
        <taxon>Bacteria</taxon>
        <taxon>Thermotogati</taxon>
        <taxon>Deinococcota</taxon>
        <taxon>Deinococci</taxon>
        <taxon>Deinococcales</taxon>
        <taxon>Deinococcaceae</taxon>
        <taxon>Deinococcus</taxon>
    </lineage>
</organism>
<dbReference type="GO" id="GO:1901982">
    <property type="term" value="F:maltose binding"/>
    <property type="evidence" value="ECO:0007669"/>
    <property type="project" value="TreeGrafter"/>
</dbReference>
<comment type="similarity">
    <text evidence="1">Belongs to the bacterial solute-binding protein 1 family.</text>
</comment>
<reference evidence="5 6" key="1">
    <citation type="submission" date="2019-07" db="EMBL/GenBank/DDBJ databases">
        <title>Whole genome shotgun sequence of Deinococcus cellulosilyticus NBRC 106333.</title>
        <authorList>
            <person name="Hosoyama A."/>
            <person name="Uohara A."/>
            <person name="Ohji S."/>
            <person name="Ichikawa N."/>
        </authorList>
    </citation>
    <scope>NUCLEOTIDE SEQUENCE [LARGE SCALE GENOMIC DNA]</scope>
    <source>
        <strain evidence="5 6">NBRC 106333</strain>
    </source>
</reference>
<dbReference type="GO" id="GO:0055052">
    <property type="term" value="C:ATP-binding cassette (ABC) transporter complex, substrate-binding subunit-containing"/>
    <property type="evidence" value="ECO:0007669"/>
    <property type="project" value="TreeGrafter"/>
</dbReference>
<dbReference type="GO" id="GO:0042956">
    <property type="term" value="P:maltodextrin transmembrane transport"/>
    <property type="evidence" value="ECO:0007669"/>
    <property type="project" value="TreeGrafter"/>
</dbReference>
<dbReference type="CDD" id="cd13585">
    <property type="entry name" value="PBP2_TMBP_like"/>
    <property type="match status" value="1"/>
</dbReference>
<dbReference type="RefSeq" id="WP_146889020.1">
    <property type="nucleotide sequence ID" value="NZ_BJXB01000028.1"/>
</dbReference>
<dbReference type="GO" id="GO:0015768">
    <property type="term" value="P:maltose transport"/>
    <property type="evidence" value="ECO:0007669"/>
    <property type="project" value="TreeGrafter"/>
</dbReference>
<accession>A0A511N9C8</accession>
<feature type="chain" id="PRO_5022178214" evidence="4">
    <location>
        <begin position="21"/>
        <end position="416"/>
    </location>
</feature>
<dbReference type="EMBL" id="BJXB01000028">
    <property type="protein sequence ID" value="GEM49098.1"/>
    <property type="molecule type" value="Genomic_DNA"/>
</dbReference>
<evidence type="ECO:0000256" key="4">
    <source>
        <dbReference type="SAM" id="SignalP"/>
    </source>
</evidence>
<protein>
    <submittedName>
        <fullName evidence="5">Sugar-binding protein</fullName>
    </submittedName>
</protein>
<dbReference type="SUPFAM" id="SSF53850">
    <property type="entry name" value="Periplasmic binding protein-like II"/>
    <property type="match status" value="1"/>
</dbReference>
<evidence type="ECO:0000256" key="2">
    <source>
        <dbReference type="ARBA" id="ARBA00022448"/>
    </source>
</evidence>
<evidence type="ECO:0000313" key="6">
    <source>
        <dbReference type="Proteomes" id="UP000321306"/>
    </source>
</evidence>
<evidence type="ECO:0000313" key="5">
    <source>
        <dbReference type="EMBL" id="GEM49098.1"/>
    </source>
</evidence>
<dbReference type="AlphaFoldDB" id="A0A511N9C8"/>
<name>A0A511N9C8_DEIC1</name>
<dbReference type="OrthoDB" id="383937at2"/>
<comment type="caution">
    <text evidence="5">The sequence shown here is derived from an EMBL/GenBank/DDBJ whole genome shotgun (WGS) entry which is preliminary data.</text>
</comment>
<dbReference type="Proteomes" id="UP000321306">
    <property type="component" value="Unassembled WGS sequence"/>
</dbReference>